<dbReference type="InterPro" id="IPR028082">
    <property type="entry name" value="Peripla_BP_I"/>
</dbReference>
<dbReference type="InterPro" id="IPR010982">
    <property type="entry name" value="Lambda_DNA-bd_dom_sf"/>
</dbReference>
<dbReference type="InterPro" id="IPR001387">
    <property type="entry name" value="Cro/C1-type_HTH"/>
</dbReference>
<evidence type="ECO:0000256" key="1">
    <source>
        <dbReference type="ARBA" id="ARBA00023015"/>
    </source>
</evidence>
<dbReference type="PROSITE" id="PS50932">
    <property type="entry name" value="HTH_LACI_2"/>
    <property type="match status" value="1"/>
</dbReference>
<dbReference type="EMBL" id="MCIF01000002">
    <property type="protein sequence ID" value="RAQ95894.1"/>
    <property type="molecule type" value="Genomic_DNA"/>
</dbReference>
<keyword evidence="7" id="KW-1185">Reference proteome</keyword>
<dbReference type="PANTHER" id="PTHR30146:SF109">
    <property type="entry name" value="HTH-TYPE TRANSCRIPTIONAL REGULATOR GALS"/>
    <property type="match status" value="1"/>
</dbReference>
<dbReference type="PROSITE" id="PS00356">
    <property type="entry name" value="HTH_LACI_1"/>
    <property type="match status" value="1"/>
</dbReference>
<dbReference type="PRINTS" id="PR00036">
    <property type="entry name" value="HTHLACI"/>
</dbReference>
<keyword evidence="1" id="KW-0805">Transcription regulation</keyword>
<dbReference type="SMART" id="SM00354">
    <property type="entry name" value="HTH_LACI"/>
    <property type="match status" value="1"/>
</dbReference>
<dbReference type="CDD" id="cd06267">
    <property type="entry name" value="PBP1_LacI_sugar_binding-like"/>
    <property type="match status" value="1"/>
</dbReference>
<gene>
    <name evidence="6" type="ORF">A4R35_10130</name>
</gene>
<organism evidence="6 7">
    <name type="scientific">Thermogemmatispora tikiterensis</name>
    <dbReference type="NCBI Taxonomy" id="1825093"/>
    <lineage>
        <taxon>Bacteria</taxon>
        <taxon>Bacillati</taxon>
        <taxon>Chloroflexota</taxon>
        <taxon>Ktedonobacteria</taxon>
        <taxon>Thermogemmatisporales</taxon>
        <taxon>Thermogemmatisporaceae</taxon>
        <taxon>Thermogemmatispora</taxon>
    </lineage>
</organism>
<sequence>MTIKDVAREAGVSKATVSKYLNNAPYVSEHTRQLIEAAIRKLDFQPNSTARGLRNHRSHCIGVIVASILNPFYPQLIQGIEDVATARGYALLLASSDGDARQEHQIVQAMRQRQVEGIIFASVRLTDREVLKLKRMHTHVILASRHLPDAPVDYVIVDSYKGAYLAVEHLLMHGHRRIAHIGGPENIAQFADRMRGYSKALEDAGLDVDPTLVIRGGLRLEDGELAFRQLMALANPPTAIFAATDNLAFGVLRAARASGCLIPEQLALVGFDNVPFSDIAAPPLTTVDGNALGIGRHAASLLIDRIESAQGSSTAESDHTAAPDPMHLLFEPQLLIRQSCGCQTTEQIRR</sequence>
<proteinExistence type="predicted"/>
<comment type="caution">
    <text evidence="6">The sequence shown here is derived from an EMBL/GenBank/DDBJ whole genome shotgun (WGS) entry which is preliminary data.</text>
</comment>
<evidence type="ECO:0000313" key="7">
    <source>
        <dbReference type="Proteomes" id="UP000248706"/>
    </source>
</evidence>
<evidence type="ECO:0000256" key="3">
    <source>
        <dbReference type="ARBA" id="ARBA00023163"/>
    </source>
</evidence>
<dbReference type="PANTHER" id="PTHR30146">
    <property type="entry name" value="LACI-RELATED TRANSCRIPTIONAL REPRESSOR"/>
    <property type="match status" value="1"/>
</dbReference>
<dbReference type="SUPFAM" id="SSF53822">
    <property type="entry name" value="Periplasmic binding protein-like I"/>
    <property type="match status" value="1"/>
</dbReference>
<evidence type="ECO:0000259" key="4">
    <source>
        <dbReference type="PROSITE" id="PS50932"/>
    </source>
</evidence>
<evidence type="ECO:0000313" key="6">
    <source>
        <dbReference type="EMBL" id="RAQ95894.1"/>
    </source>
</evidence>
<protein>
    <submittedName>
        <fullName evidence="6">Uncharacterized protein</fullName>
    </submittedName>
</protein>
<dbReference type="Pfam" id="PF00356">
    <property type="entry name" value="LacI"/>
    <property type="match status" value="1"/>
</dbReference>
<dbReference type="GO" id="GO:0003700">
    <property type="term" value="F:DNA-binding transcription factor activity"/>
    <property type="evidence" value="ECO:0007669"/>
    <property type="project" value="TreeGrafter"/>
</dbReference>
<feature type="domain" description="HTH lacI-type" evidence="4">
    <location>
        <begin position="1"/>
        <end position="55"/>
    </location>
</feature>
<dbReference type="Pfam" id="PF00532">
    <property type="entry name" value="Peripla_BP_1"/>
    <property type="match status" value="1"/>
</dbReference>
<dbReference type="CDD" id="cd01392">
    <property type="entry name" value="HTH_LacI"/>
    <property type="match status" value="1"/>
</dbReference>
<dbReference type="PROSITE" id="PS50943">
    <property type="entry name" value="HTH_CROC1"/>
    <property type="match status" value="1"/>
</dbReference>
<evidence type="ECO:0000259" key="5">
    <source>
        <dbReference type="PROSITE" id="PS50943"/>
    </source>
</evidence>
<reference evidence="6 7" key="1">
    <citation type="submission" date="2016-08" db="EMBL/GenBank/DDBJ databases">
        <title>Analysis of Carbohydrate Active Enzymes in Thermogemmatispora T81 Reveals Carbohydrate Degradation Ability.</title>
        <authorList>
            <person name="Tomazini A."/>
            <person name="Lal S."/>
            <person name="Stott M."/>
            <person name="Henrissat B."/>
            <person name="Polikarpov I."/>
            <person name="Sparling R."/>
            <person name="Levin D.B."/>
        </authorList>
    </citation>
    <scope>NUCLEOTIDE SEQUENCE [LARGE SCALE GENOMIC DNA]</scope>
    <source>
        <strain evidence="6 7">T81</strain>
    </source>
</reference>
<dbReference type="InterPro" id="IPR001761">
    <property type="entry name" value="Peripla_BP/Lac1_sug-bd_dom"/>
</dbReference>
<evidence type="ECO:0000256" key="2">
    <source>
        <dbReference type="ARBA" id="ARBA00023125"/>
    </source>
</evidence>
<keyword evidence="2" id="KW-0238">DNA-binding</keyword>
<dbReference type="SUPFAM" id="SSF47413">
    <property type="entry name" value="lambda repressor-like DNA-binding domains"/>
    <property type="match status" value="1"/>
</dbReference>
<dbReference type="AlphaFoldDB" id="A0A328VLA8"/>
<dbReference type="GO" id="GO:0000976">
    <property type="term" value="F:transcription cis-regulatory region binding"/>
    <property type="evidence" value="ECO:0007669"/>
    <property type="project" value="TreeGrafter"/>
</dbReference>
<dbReference type="Gene3D" id="1.10.260.40">
    <property type="entry name" value="lambda repressor-like DNA-binding domains"/>
    <property type="match status" value="1"/>
</dbReference>
<feature type="domain" description="HTH cro/C1-type" evidence="5">
    <location>
        <begin position="1"/>
        <end position="23"/>
    </location>
</feature>
<dbReference type="Proteomes" id="UP000248706">
    <property type="component" value="Unassembled WGS sequence"/>
</dbReference>
<name>A0A328VLA8_9CHLR</name>
<dbReference type="Gene3D" id="3.40.50.2300">
    <property type="match status" value="2"/>
</dbReference>
<keyword evidence="3" id="KW-0804">Transcription</keyword>
<dbReference type="InterPro" id="IPR000843">
    <property type="entry name" value="HTH_LacI"/>
</dbReference>
<accession>A0A328VLA8</accession>